<evidence type="ECO:0000313" key="14">
    <source>
        <dbReference type="Proteomes" id="UP001516023"/>
    </source>
</evidence>
<evidence type="ECO:0000313" key="13">
    <source>
        <dbReference type="EMBL" id="KAL3798405.1"/>
    </source>
</evidence>
<feature type="transmembrane region" description="Helical" evidence="11">
    <location>
        <begin position="530"/>
        <end position="553"/>
    </location>
</feature>
<feature type="domain" description="ABC transporter" evidence="12">
    <location>
        <begin position="615"/>
        <end position="848"/>
    </location>
</feature>
<feature type="transmembrane region" description="Helical" evidence="11">
    <location>
        <begin position="21"/>
        <end position="43"/>
    </location>
</feature>
<comment type="similarity">
    <text evidence="2">Belongs to the ABC transporter superfamily. ABCA family.</text>
</comment>
<dbReference type="Pfam" id="PF00005">
    <property type="entry name" value="ABC_tran"/>
    <property type="match status" value="2"/>
</dbReference>
<evidence type="ECO:0000256" key="11">
    <source>
        <dbReference type="SAM" id="Phobius"/>
    </source>
</evidence>
<dbReference type="Gene3D" id="3.40.50.300">
    <property type="entry name" value="P-loop containing nucleotide triphosphate hydrolases"/>
    <property type="match status" value="2"/>
</dbReference>
<dbReference type="InterPro" id="IPR003439">
    <property type="entry name" value="ABC_transporter-like_ATP-bd"/>
</dbReference>
<dbReference type="PROSITE" id="PS00211">
    <property type="entry name" value="ABC_TRANSPORTER_1"/>
    <property type="match status" value="2"/>
</dbReference>
<evidence type="ECO:0000256" key="6">
    <source>
        <dbReference type="ARBA" id="ARBA00022741"/>
    </source>
</evidence>
<evidence type="ECO:0000256" key="2">
    <source>
        <dbReference type="ARBA" id="ARBA00008869"/>
    </source>
</evidence>
<evidence type="ECO:0000256" key="3">
    <source>
        <dbReference type="ARBA" id="ARBA00022448"/>
    </source>
</evidence>
<keyword evidence="3" id="KW-0813">Transport</keyword>
<keyword evidence="8 11" id="KW-1133">Transmembrane helix</keyword>
<feature type="transmembrane region" description="Helical" evidence="11">
    <location>
        <begin position="355"/>
        <end position="376"/>
    </location>
</feature>
<keyword evidence="6" id="KW-0547">Nucleotide-binding</keyword>
<keyword evidence="5" id="KW-0677">Repeat</keyword>
<evidence type="ECO:0000259" key="12">
    <source>
        <dbReference type="PROSITE" id="PS50893"/>
    </source>
</evidence>
<dbReference type="PANTHER" id="PTHR19229">
    <property type="entry name" value="ATP-BINDING CASSETTE TRANSPORTER SUBFAMILY A ABCA"/>
    <property type="match status" value="1"/>
</dbReference>
<protein>
    <recommendedName>
        <fullName evidence="12">ABC transporter domain-containing protein</fullName>
    </recommendedName>
</protein>
<comment type="caution">
    <text evidence="13">The sequence shown here is derived from an EMBL/GenBank/DDBJ whole genome shotgun (WGS) entry which is preliminary data.</text>
</comment>
<dbReference type="PROSITE" id="PS50893">
    <property type="entry name" value="ABC_TRANSPORTER_2"/>
    <property type="match status" value="2"/>
</dbReference>
<feature type="transmembrane region" description="Helical" evidence="11">
    <location>
        <begin position="484"/>
        <end position="509"/>
    </location>
</feature>
<keyword evidence="14" id="KW-1185">Reference proteome</keyword>
<evidence type="ECO:0000256" key="8">
    <source>
        <dbReference type="ARBA" id="ARBA00022989"/>
    </source>
</evidence>
<dbReference type="Proteomes" id="UP001516023">
    <property type="component" value="Unassembled WGS sequence"/>
</dbReference>
<proteinExistence type="inferred from homology"/>
<dbReference type="FunFam" id="3.40.50.300:FF:000335">
    <property type="entry name" value="ATP binding cassette subfamily A member 5"/>
    <property type="match status" value="1"/>
</dbReference>
<dbReference type="Pfam" id="PF23321">
    <property type="entry name" value="R1_ABCA1"/>
    <property type="match status" value="1"/>
</dbReference>
<dbReference type="InterPro" id="IPR026082">
    <property type="entry name" value="ABCA"/>
</dbReference>
<reference evidence="13 14" key="1">
    <citation type="journal article" date="2020" name="G3 (Bethesda)">
        <title>Improved Reference Genome for Cyclotella cryptica CCMP332, a Model for Cell Wall Morphogenesis, Salinity Adaptation, and Lipid Production in Diatoms (Bacillariophyta).</title>
        <authorList>
            <person name="Roberts W.R."/>
            <person name="Downey K.M."/>
            <person name="Ruck E.C."/>
            <person name="Traller J.C."/>
            <person name="Alverson A.J."/>
        </authorList>
    </citation>
    <scope>NUCLEOTIDE SEQUENCE [LARGE SCALE GENOMIC DNA]</scope>
    <source>
        <strain evidence="13 14">CCMP332</strain>
    </source>
</reference>
<dbReference type="InterPro" id="IPR056264">
    <property type="entry name" value="R2_ABCA1-4-like"/>
</dbReference>
<name>A0ABD3QL40_9STRA</name>
<dbReference type="Pfam" id="PF12698">
    <property type="entry name" value="ABC2_membrane_3"/>
    <property type="match status" value="2"/>
</dbReference>
<feature type="transmembrane region" description="Helical" evidence="11">
    <location>
        <begin position="460"/>
        <end position="478"/>
    </location>
</feature>
<accession>A0ABD3QL40</accession>
<dbReference type="PANTHER" id="PTHR19229:SF36">
    <property type="entry name" value="ATP-BINDING CASSETTE SUB-FAMILY A MEMBER 2"/>
    <property type="match status" value="1"/>
</dbReference>
<evidence type="ECO:0000256" key="10">
    <source>
        <dbReference type="SAM" id="MobiDB-lite"/>
    </source>
</evidence>
<keyword evidence="4 11" id="KW-0812">Transmembrane</keyword>
<dbReference type="FunFam" id="3.40.50.300:FF:000298">
    <property type="entry name" value="ATP-binding cassette sub-family A member 12"/>
    <property type="match status" value="1"/>
</dbReference>
<keyword evidence="7" id="KW-0067">ATP-binding</keyword>
<dbReference type="EMBL" id="JABMIG020000046">
    <property type="protein sequence ID" value="KAL3798405.1"/>
    <property type="molecule type" value="Genomic_DNA"/>
</dbReference>
<feature type="transmembrane region" description="Helical" evidence="11">
    <location>
        <begin position="1382"/>
        <end position="1405"/>
    </location>
</feature>
<comment type="subcellular location">
    <subcellularLocation>
        <location evidence="1">Membrane</location>
        <topology evidence="1">Multi-pass membrane protein</topology>
    </subcellularLocation>
</comment>
<feature type="region of interest" description="Disordered" evidence="10">
    <location>
        <begin position="1960"/>
        <end position="2000"/>
    </location>
</feature>
<evidence type="ECO:0000256" key="5">
    <source>
        <dbReference type="ARBA" id="ARBA00022737"/>
    </source>
</evidence>
<dbReference type="InterPro" id="IPR027417">
    <property type="entry name" value="P-loop_NTPase"/>
</dbReference>
<feature type="transmembrane region" description="Helical" evidence="11">
    <location>
        <begin position="397"/>
        <end position="423"/>
    </location>
</feature>
<dbReference type="GO" id="GO:0016020">
    <property type="term" value="C:membrane"/>
    <property type="evidence" value="ECO:0007669"/>
    <property type="project" value="UniProtKB-SubCell"/>
</dbReference>
<sequence>MLCPTRSFRALMWRNAIYRKRRWISSLIELLLPAFCIAILYIIKYNLESDPTSSLQSVVVPAYYPTADDVIIPFSFHDYVTALQAKRVCLPNSAIPLLQVLLGLSPWVITGVWSSDWPVPFVFCNSYNCQYNGEDATKYCTYRTLGLAPMNPGTSSSDNSGYRRMQRFKTYVERKYNQLTNSSLLPFDYEFIQIFDSNEDLQSYVTSQNYGEWVNGKYFPKVAIAVIFSDGEGDRWYDYTIRVNSTNFNSEEQSAQPAAKSTPPTNRLFDPYIREDKTSCADQSSGGPNMGKYGQSCTGQYILNGAVTLQRLVDDWILEDSGVTNVTVARNGVRFLPFPRKEYIQSGFYQTIAPFAPLLFTLGLLYPMSSTIRSIVLEKELRQKELMKMMSVTECDIGWSWFISFYAFFCISGVLSAIFTNLLYPSSNFVLLLIFWQLTFIACIVYCHLIAAISSKATRATLIGIMLFFVGYFLPLIVDYQTGSSLLIALLSLHPVTAYTYGLVVMGYLEDSGVGVQLTTITGSAFPSGYTFASSLTMLLFDSILWGVVTWYFNRILVGDYGTPLALNFPFTRHYWCPRKSHEEDTGESHNAGQIPIEPIPEALKRHGLQDDNSVHIHNLHKSFGEKTAVDSLNLSMYSGRITALLGHNGAGKTTTIGMLTGMIPPTSGYATVAGCDIRTDLSQLRESIGVCLQHDCLFPQLTVKEHIKFFSHIKGLSLTKSSEEFERSVMEAIEDVALSEKRQTLSKDLSGGMKRKLSVAIAFCGNSKVVFLDEPTSGMDPFSRRFTWNVIRHYRENRCIVLTTHFMDEADLLGDSIAIMAGGQLRCCGSSLFLKKHYGVGYQLTIIKKGAQTSALAASCDVERSISAEESMVDANDKEVEKCLDDELEAIVTDAVSSATLLSNVGTEMKFQLPIGESKRFLDMFKELDDFMSRGTIESYGVSVTTLEEVFLMVARGDDSTNVSRDDFHDKTPITRIKRIQVKTEENAFKRHVQALFAKRAKNFGRDKKSWCCSTILPTIASLLGFIVVKFTTSKNPNYPSLTLSLNQNNANIEEDRNPIPFNAEGLYYQCQPGKCVYDVVSAGNPIRMDQTSEMYFYCGNNVMLDNSTETCSIFDSNNIVDQISQYGAFGVENEVTDVPDTSLSVYETSTAFQASQYGGLFFTHDGKSMLSSSNSSLYNDVVVKSCQNRTGNYTTSVQCEDFSGIGYIVNYNFTSLHGSLLYQATADEALMRDSLSDANSKISVSIWPLPITKVEESYNLAQDSFSAWFLLVLSFPFISGAFVSFVVAERESKAKHLQTVAGVNANAYWLSTYIWDIINYQLPLWSVIALMYLLNVEAFITKERDVVSGTFALLILFGPASAGLSYIVSFFFKSPSMCNLFTIVFNFFIAMAGPIICFILRLLAVDPSNPKPHLKTAAILIEWILRLVPSFCLGRGLLFSINIGFFELVEGTQLTVWSPTIALYDVIALGVESIIYILATVRIDILSSRPKAVSMFQNAMKCFCLGRKNNPQITGESDQLDDLDVKAEDNRVASGEADNELIILKGLTKRYPNGKLAVDHVSLGIPHGQCFGLLGVNGAGKTTTVSILTAEFPPSSGDALLSGFSVSNEPEQTRREIGYCPQFDAHFMNMTGREHVELYAVIKGVSRDSLNEVVDTKLKEIGLSEFDSNRLSKEYSGGMKRKLSVACATIGQPQIVFLDEPSTGMDPVARRDLWKVISRMVQGSSDMLENEKTSVILTTHSMEECEALCPRIGIMAGGKLRCLGSAQHLKNRFGKGYQVEMKVKHVSNEDVDLVDTATRILQHMDALTQDVEESDVLSVASKTYIHLDQVKNICHDLTGDDYLSNMIGQDDPRGFPIFKLAISPTGADVYELVVFCVEELRMRSLVSFFEHAYPSAVLRERQEVKVRFEISSDGVSISSVFALIENHKEELMVEDFSVSQTSLEQVFNMHAAEAEKAKQNTLDGGRTQGHIQVNRLPGNEMHPTNEPSLHSPSFLEEA</sequence>
<feature type="transmembrane region" description="Helical" evidence="11">
    <location>
        <begin position="1348"/>
        <end position="1370"/>
    </location>
</feature>
<organism evidence="13 14">
    <name type="scientific">Cyclotella cryptica</name>
    <dbReference type="NCBI Taxonomy" id="29204"/>
    <lineage>
        <taxon>Eukaryota</taxon>
        <taxon>Sar</taxon>
        <taxon>Stramenopiles</taxon>
        <taxon>Ochrophyta</taxon>
        <taxon>Bacillariophyta</taxon>
        <taxon>Coscinodiscophyceae</taxon>
        <taxon>Thalassiosirophycidae</taxon>
        <taxon>Stephanodiscales</taxon>
        <taxon>Stephanodiscaceae</taxon>
        <taxon>Cyclotella</taxon>
    </lineage>
</organism>
<keyword evidence="9 11" id="KW-0472">Membrane</keyword>
<dbReference type="SUPFAM" id="SSF52540">
    <property type="entry name" value="P-loop containing nucleoside triphosphate hydrolases"/>
    <property type="match status" value="2"/>
</dbReference>
<gene>
    <name evidence="13" type="ORF">HJC23_005058</name>
</gene>
<dbReference type="CDD" id="cd03263">
    <property type="entry name" value="ABC_subfamily_A"/>
    <property type="match status" value="2"/>
</dbReference>
<feature type="domain" description="ABC transporter" evidence="12">
    <location>
        <begin position="1544"/>
        <end position="1784"/>
    </location>
</feature>
<evidence type="ECO:0000256" key="9">
    <source>
        <dbReference type="ARBA" id="ARBA00023136"/>
    </source>
</evidence>
<evidence type="ECO:0000256" key="1">
    <source>
        <dbReference type="ARBA" id="ARBA00004141"/>
    </source>
</evidence>
<evidence type="ECO:0000256" key="4">
    <source>
        <dbReference type="ARBA" id="ARBA00022692"/>
    </source>
</evidence>
<evidence type="ECO:0000256" key="7">
    <source>
        <dbReference type="ARBA" id="ARBA00022840"/>
    </source>
</evidence>
<feature type="transmembrane region" description="Helical" evidence="11">
    <location>
        <begin position="429"/>
        <end position="453"/>
    </location>
</feature>
<feature type="transmembrane region" description="Helical" evidence="11">
    <location>
        <begin position="1267"/>
        <end position="1290"/>
    </location>
</feature>
<dbReference type="GO" id="GO:0005524">
    <property type="term" value="F:ATP binding"/>
    <property type="evidence" value="ECO:0007669"/>
    <property type="project" value="UniProtKB-KW"/>
</dbReference>
<dbReference type="InterPro" id="IPR003593">
    <property type="entry name" value="AAA+_ATPase"/>
</dbReference>
<dbReference type="InterPro" id="IPR017871">
    <property type="entry name" value="ABC_transporter-like_CS"/>
</dbReference>
<dbReference type="InterPro" id="IPR013525">
    <property type="entry name" value="ABC2_TM"/>
</dbReference>
<dbReference type="SMART" id="SM00382">
    <property type="entry name" value="AAA"/>
    <property type="match status" value="2"/>
</dbReference>